<dbReference type="Proteomes" id="UP000315995">
    <property type="component" value="Chromosome"/>
</dbReference>
<organism evidence="2 3">
    <name type="scientific">Persicimonas caeni</name>
    <dbReference type="NCBI Taxonomy" id="2292766"/>
    <lineage>
        <taxon>Bacteria</taxon>
        <taxon>Deltaproteobacteria</taxon>
        <taxon>Bradymonadales</taxon>
        <taxon>Bradymonadaceae</taxon>
        <taxon>Persicimonas</taxon>
    </lineage>
</organism>
<feature type="coiled-coil region" evidence="1">
    <location>
        <begin position="1"/>
        <end position="35"/>
    </location>
</feature>
<proteinExistence type="predicted"/>
<evidence type="ECO:0000313" key="3">
    <source>
        <dbReference type="Proteomes" id="UP000315995"/>
    </source>
</evidence>
<reference evidence="2 3" key="1">
    <citation type="submission" date="2019-06" db="EMBL/GenBank/DDBJ databases">
        <title>Persicimonas caeni gen. nov., sp. nov., a predatory bacterium isolated from solar saltern.</title>
        <authorList>
            <person name="Wang S."/>
        </authorList>
    </citation>
    <scope>NUCLEOTIDE SEQUENCE [LARGE SCALE GENOMIC DNA]</scope>
    <source>
        <strain evidence="2 3">YN101</strain>
    </source>
</reference>
<dbReference type="EMBL" id="CP041186">
    <property type="protein sequence ID" value="QDG52788.1"/>
    <property type="molecule type" value="Genomic_DNA"/>
</dbReference>
<evidence type="ECO:0000256" key="1">
    <source>
        <dbReference type="SAM" id="Coils"/>
    </source>
</evidence>
<sequence length="166" mass="18566">MTNTQDKLSIVQTKLDDLLERLERHQNVLESIESSPDGYDQEAVRNYLSTLDGTLSDTDFLDAADESLAPLEEVAEQAKQANLAGAKVFIDDYEIEGVELQYLHEDQMEASLLVESPKVNQLRGGRPRLEMPDGSTYTFTIQQTLIAEVKDDKSGYLELILALDEA</sequence>
<name>A0A4Y6PWT4_PERCE</name>
<evidence type="ECO:0000313" key="2">
    <source>
        <dbReference type="EMBL" id="QDG52788.1"/>
    </source>
</evidence>
<keyword evidence="1" id="KW-0175">Coiled coil</keyword>
<dbReference type="AlphaFoldDB" id="A0A4Y6PWT4"/>
<dbReference type="RefSeq" id="WP_141199251.1">
    <property type="nucleotide sequence ID" value="NZ_CP041186.1"/>
</dbReference>
<accession>A0A5B8Y8D0</accession>
<keyword evidence="3" id="KW-1185">Reference proteome</keyword>
<accession>A0A4Y6PWT4</accession>
<protein>
    <submittedName>
        <fullName evidence="2">Uncharacterized protein</fullName>
    </submittedName>
</protein>
<gene>
    <name evidence="2" type="ORF">FIV42_19175</name>
</gene>